<gene>
    <name evidence="1" type="ORF">H5410_009829</name>
</gene>
<dbReference type="EMBL" id="JACXVP010000002">
    <property type="protein sequence ID" value="KAG5624611.1"/>
    <property type="molecule type" value="Genomic_DNA"/>
</dbReference>
<reference evidence="1 2" key="1">
    <citation type="submission" date="2020-09" db="EMBL/GenBank/DDBJ databases">
        <title>De no assembly of potato wild relative species, Solanum commersonii.</title>
        <authorList>
            <person name="Cho K."/>
        </authorList>
    </citation>
    <scope>NUCLEOTIDE SEQUENCE [LARGE SCALE GENOMIC DNA]</scope>
    <source>
        <strain evidence="1">LZ3.2</strain>
        <tissue evidence="1">Leaf</tissue>
    </source>
</reference>
<evidence type="ECO:0000313" key="1">
    <source>
        <dbReference type="EMBL" id="KAG5624611.1"/>
    </source>
</evidence>
<dbReference type="OrthoDB" id="1938144at2759"/>
<evidence type="ECO:0000313" key="2">
    <source>
        <dbReference type="Proteomes" id="UP000824120"/>
    </source>
</evidence>
<proteinExistence type="predicted"/>
<organism evidence="1 2">
    <name type="scientific">Solanum commersonii</name>
    <name type="common">Commerson's wild potato</name>
    <name type="synonym">Commerson's nightshade</name>
    <dbReference type="NCBI Taxonomy" id="4109"/>
    <lineage>
        <taxon>Eukaryota</taxon>
        <taxon>Viridiplantae</taxon>
        <taxon>Streptophyta</taxon>
        <taxon>Embryophyta</taxon>
        <taxon>Tracheophyta</taxon>
        <taxon>Spermatophyta</taxon>
        <taxon>Magnoliopsida</taxon>
        <taxon>eudicotyledons</taxon>
        <taxon>Gunneridae</taxon>
        <taxon>Pentapetalae</taxon>
        <taxon>asterids</taxon>
        <taxon>lamiids</taxon>
        <taxon>Solanales</taxon>
        <taxon>Solanaceae</taxon>
        <taxon>Solanoideae</taxon>
        <taxon>Solaneae</taxon>
        <taxon>Solanum</taxon>
    </lineage>
</organism>
<dbReference type="Proteomes" id="UP000824120">
    <property type="component" value="Chromosome 2"/>
</dbReference>
<protein>
    <submittedName>
        <fullName evidence="1">Uncharacterized protein</fullName>
    </submittedName>
</protein>
<name>A0A9J6AJW4_SOLCO</name>
<comment type="caution">
    <text evidence="1">The sequence shown here is derived from an EMBL/GenBank/DDBJ whole genome shotgun (WGS) entry which is preliminary data.</text>
</comment>
<keyword evidence="2" id="KW-1185">Reference proteome</keyword>
<dbReference type="AlphaFoldDB" id="A0A9J6AJW4"/>
<sequence length="87" mass="9952">MYLLASTIITECLCVQLLFEIEHTSLLKDKVCSQRLTTVGLISGIVAPKYVNHQRKHTPKDIQEDVKPELGVDINYIKAWRSKERAI</sequence>
<accession>A0A9J6AJW4</accession>